<dbReference type="GO" id="GO:0010008">
    <property type="term" value="C:endosome membrane"/>
    <property type="evidence" value="ECO:0007669"/>
    <property type="project" value="UniProtKB-SubCell"/>
</dbReference>
<evidence type="ECO:0000256" key="7">
    <source>
        <dbReference type="ARBA" id="ARBA00022824"/>
    </source>
</evidence>
<evidence type="ECO:0000256" key="3">
    <source>
        <dbReference type="ARBA" id="ARBA00004240"/>
    </source>
</evidence>
<dbReference type="GO" id="GO:0005783">
    <property type="term" value="C:endoplasmic reticulum"/>
    <property type="evidence" value="ECO:0007669"/>
    <property type="project" value="UniProtKB-SubCell"/>
</dbReference>
<evidence type="ECO:0000256" key="10">
    <source>
        <dbReference type="ARBA" id="ARBA00023136"/>
    </source>
</evidence>
<dbReference type="OrthoDB" id="2445127at2759"/>
<dbReference type="EMBL" id="VZRX01020084">
    <property type="protein sequence ID" value="NWX36041.1"/>
    <property type="molecule type" value="Genomic_DNA"/>
</dbReference>
<evidence type="ECO:0000256" key="13">
    <source>
        <dbReference type="ARBA" id="ARBA00034105"/>
    </source>
</evidence>
<evidence type="ECO:0000256" key="9">
    <source>
        <dbReference type="ARBA" id="ARBA00023054"/>
    </source>
</evidence>
<evidence type="ECO:0000256" key="8">
    <source>
        <dbReference type="ARBA" id="ARBA00023018"/>
    </source>
</evidence>
<dbReference type="GO" id="GO:1904115">
    <property type="term" value="C:axon cytoplasm"/>
    <property type="evidence" value="ECO:0007669"/>
    <property type="project" value="GOC"/>
</dbReference>
<dbReference type="GO" id="GO:0060155">
    <property type="term" value="P:platelet dense granule organization"/>
    <property type="evidence" value="ECO:0007669"/>
    <property type="project" value="TreeGrafter"/>
</dbReference>
<evidence type="ECO:0000256" key="6">
    <source>
        <dbReference type="ARBA" id="ARBA00022753"/>
    </source>
</evidence>
<keyword evidence="9 16" id="KW-0175">Coiled coil</keyword>
<dbReference type="GO" id="GO:0005886">
    <property type="term" value="C:plasma membrane"/>
    <property type="evidence" value="ECO:0007669"/>
    <property type="project" value="TreeGrafter"/>
</dbReference>
<dbReference type="PANTHER" id="PTHR16294:SF5">
    <property type="entry name" value="DYSBINDIN"/>
    <property type="match status" value="1"/>
</dbReference>
<dbReference type="GO" id="GO:0005634">
    <property type="term" value="C:nucleus"/>
    <property type="evidence" value="ECO:0007669"/>
    <property type="project" value="UniProtKB-SubCell"/>
</dbReference>
<name>A0A7K6VLK3_9PASS</name>
<protein>
    <submittedName>
        <fullName evidence="18">DTBP1 protein</fullName>
    </submittedName>
</protein>
<proteinExistence type="inferred from homology"/>
<feature type="coiled-coil region" evidence="16">
    <location>
        <begin position="110"/>
        <end position="137"/>
    </location>
</feature>
<feature type="region of interest" description="Disordered" evidence="17">
    <location>
        <begin position="309"/>
        <end position="332"/>
    </location>
</feature>
<evidence type="ECO:0000256" key="2">
    <source>
        <dbReference type="ARBA" id="ARBA00004125"/>
    </source>
</evidence>
<dbReference type="GO" id="GO:0031083">
    <property type="term" value="C:BLOC-1 complex"/>
    <property type="evidence" value="ECO:0007669"/>
    <property type="project" value="TreeGrafter"/>
</dbReference>
<dbReference type="AlphaFoldDB" id="A0A7K6VLK3"/>
<keyword evidence="8" id="KW-0770">Synapse</keyword>
<dbReference type="GO" id="GO:0033162">
    <property type="term" value="C:melanosome membrane"/>
    <property type="evidence" value="ECO:0007669"/>
    <property type="project" value="UniProtKB-SubCell"/>
</dbReference>
<organism evidence="18 19">
    <name type="scientific">Notiomystis cincta</name>
    <dbReference type="NCBI Taxonomy" id="366454"/>
    <lineage>
        <taxon>Eukaryota</taxon>
        <taxon>Metazoa</taxon>
        <taxon>Chordata</taxon>
        <taxon>Craniata</taxon>
        <taxon>Vertebrata</taxon>
        <taxon>Euteleostomi</taxon>
        <taxon>Archelosauria</taxon>
        <taxon>Archosauria</taxon>
        <taxon>Dinosauria</taxon>
        <taxon>Saurischia</taxon>
        <taxon>Theropoda</taxon>
        <taxon>Coelurosauria</taxon>
        <taxon>Aves</taxon>
        <taxon>Neognathae</taxon>
        <taxon>Neoaves</taxon>
        <taxon>Telluraves</taxon>
        <taxon>Australaves</taxon>
        <taxon>Passeriformes</taxon>
        <taxon>Notiomystidae</taxon>
        <taxon>Notiomystis</taxon>
    </lineage>
</organism>
<dbReference type="GO" id="GO:0014069">
    <property type="term" value="C:postsynaptic density"/>
    <property type="evidence" value="ECO:0007669"/>
    <property type="project" value="UniProtKB-SubCell"/>
</dbReference>
<evidence type="ECO:0000256" key="17">
    <source>
        <dbReference type="SAM" id="MobiDB-lite"/>
    </source>
</evidence>
<evidence type="ECO:0000313" key="19">
    <source>
        <dbReference type="Proteomes" id="UP000579558"/>
    </source>
</evidence>
<dbReference type="GO" id="GO:0030672">
    <property type="term" value="C:synaptic vesicle membrane"/>
    <property type="evidence" value="ECO:0007669"/>
    <property type="project" value="UniProtKB-SubCell"/>
</dbReference>
<evidence type="ECO:0000313" key="18">
    <source>
        <dbReference type="EMBL" id="NWX36041.1"/>
    </source>
</evidence>
<reference evidence="18 19" key="1">
    <citation type="submission" date="2019-09" db="EMBL/GenBank/DDBJ databases">
        <title>Bird 10,000 Genomes (B10K) Project - Family phase.</title>
        <authorList>
            <person name="Zhang G."/>
        </authorList>
    </citation>
    <scope>NUCLEOTIDE SEQUENCE [LARGE SCALE GENOMIC DNA]</scope>
    <source>
        <strain evidence="18">B10K-DU-029-75</strain>
    </source>
</reference>
<accession>A0A7K6VLK3</accession>
<dbReference type="GO" id="GO:0031175">
    <property type="term" value="P:neuron projection development"/>
    <property type="evidence" value="ECO:0007669"/>
    <property type="project" value="TreeGrafter"/>
</dbReference>
<comment type="similarity">
    <text evidence="4">Belongs to the dysbindin family.</text>
</comment>
<evidence type="ECO:0000256" key="5">
    <source>
        <dbReference type="ARBA" id="ARBA00022490"/>
    </source>
</evidence>
<feature type="non-terminal residue" evidence="18">
    <location>
        <position position="358"/>
    </location>
</feature>
<evidence type="ECO:0000256" key="15">
    <source>
        <dbReference type="ARBA" id="ARBA00037838"/>
    </source>
</evidence>
<keyword evidence="10" id="KW-0472">Membrane</keyword>
<feature type="non-terminal residue" evidence="18">
    <location>
        <position position="1"/>
    </location>
</feature>
<evidence type="ECO:0000256" key="11">
    <source>
        <dbReference type="ARBA" id="ARBA00023242"/>
    </source>
</evidence>
<dbReference type="Pfam" id="PF04440">
    <property type="entry name" value="Dysbindin"/>
    <property type="match status" value="1"/>
</dbReference>
<evidence type="ECO:0000256" key="14">
    <source>
        <dbReference type="ARBA" id="ARBA00037798"/>
    </source>
</evidence>
<evidence type="ECO:0000256" key="1">
    <source>
        <dbReference type="ARBA" id="ARBA00004123"/>
    </source>
</evidence>
<dbReference type="GO" id="GO:2000300">
    <property type="term" value="P:regulation of synaptic vesicle exocytosis"/>
    <property type="evidence" value="ECO:0007669"/>
    <property type="project" value="TreeGrafter"/>
</dbReference>
<comment type="subcellular location">
    <subcellularLocation>
        <location evidence="15">Cytoplasmic vesicle</location>
        <location evidence="15">Secretory vesicle</location>
        <location evidence="15">Synaptic vesicle membrane</location>
        <topology evidence="15">Peripheral membrane protein</topology>
        <orientation evidence="15">Cytoplasmic side</orientation>
    </subcellularLocation>
    <subcellularLocation>
        <location evidence="3">Endoplasmic reticulum</location>
    </subcellularLocation>
    <subcellularLocation>
        <location evidence="2">Endosome membrane</location>
        <topology evidence="2">Peripheral membrane protein</topology>
        <orientation evidence="2">Cytoplasmic side</orientation>
    </subcellularLocation>
    <subcellularLocation>
        <location evidence="14">Melanosome membrane</location>
        <topology evidence="14">Peripheral membrane protein</topology>
        <orientation evidence="14">Cytoplasmic side</orientation>
    </subcellularLocation>
    <subcellularLocation>
        <location evidence="1">Nucleus</location>
    </subcellularLocation>
    <subcellularLocation>
        <location evidence="13">Postsynaptic density</location>
    </subcellularLocation>
</comment>
<gene>
    <name evidence="18" type="primary">Dtnbp1_1</name>
    <name evidence="18" type="ORF">NOTCIN_R14131</name>
</gene>
<keyword evidence="6" id="KW-0967">Endosome</keyword>
<sequence length="358" mass="40287">MLETLRERLLSVQQDLTAGLKTLGDKSRDAKKSRQRTVQCLPEFSAGLDLLSRYEDAWAALHKGAKDCAKAGELVDSEVVMLSAHWEKKRNSLVELQDQLQQIPGFLADLECLTTSLAQLEANFEEMENHLLYLEELCEQCELERYKCMQTLQLENYKKAKSGGIHLQYLICLFVLCPAELDAEHAQKVLDMEHTQQMKLKERQKFFEEAFQQDMEQYLSTGYLQIAERRGKFMSSMEVNVDMLEQMDLMDMSDQEALDVFLNSGSEDNNVLSPMLGPDSSTYVNEISLQVPSQSELRQKLCSLSSTCTDSASQDASEGESPVVQSDEEEVQVDTALAAVTERKGASDGSDESDSQTV</sequence>
<keyword evidence="7" id="KW-0256">Endoplasmic reticulum</keyword>
<keyword evidence="11" id="KW-0539">Nucleus</keyword>
<dbReference type="InterPro" id="IPR007531">
    <property type="entry name" value="Dysbindin"/>
</dbReference>
<evidence type="ECO:0000256" key="12">
    <source>
        <dbReference type="ARBA" id="ARBA00023329"/>
    </source>
</evidence>
<evidence type="ECO:0000256" key="16">
    <source>
        <dbReference type="SAM" id="Coils"/>
    </source>
</evidence>
<keyword evidence="5" id="KW-0963">Cytoplasm</keyword>
<comment type="caution">
    <text evidence="18">The sequence shown here is derived from an EMBL/GenBank/DDBJ whole genome shotgun (WGS) entry which is preliminary data.</text>
</comment>
<dbReference type="Proteomes" id="UP000579558">
    <property type="component" value="Unassembled WGS sequence"/>
</dbReference>
<keyword evidence="12" id="KW-0968">Cytoplasmic vesicle</keyword>
<evidence type="ECO:0000256" key="4">
    <source>
        <dbReference type="ARBA" id="ARBA00008686"/>
    </source>
</evidence>
<dbReference type="GO" id="GO:0048490">
    <property type="term" value="P:anterograde synaptic vesicle transport"/>
    <property type="evidence" value="ECO:0007669"/>
    <property type="project" value="TreeGrafter"/>
</dbReference>
<dbReference type="PANTHER" id="PTHR16294">
    <property type="entry name" value="DYSTROBREVIN BINDING PROTEIN 1 DYSBINDIN"/>
    <property type="match status" value="1"/>
</dbReference>
<keyword evidence="19" id="KW-1185">Reference proteome</keyword>